<dbReference type="EMBL" id="JBITLV010000007">
    <property type="protein sequence ID" value="MFI7589324.1"/>
    <property type="molecule type" value="Genomic_DNA"/>
</dbReference>
<dbReference type="SMART" id="SM00267">
    <property type="entry name" value="GGDEF"/>
    <property type="match status" value="1"/>
</dbReference>
<proteinExistence type="predicted"/>
<comment type="caution">
    <text evidence="3">The sequence shown here is derived from an EMBL/GenBank/DDBJ whole genome shotgun (WGS) entry which is preliminary data.</text>
</comment>
<dbReference type="NCBIfam" id="TIGR00254">
    <property type="entry name" value="GGDEF"/>
    <property type="match status" value="1"/>
</dbReference>
<sequence>MDVRLAHEGRAIRCLFYLDLDGFKEINDTYGHDQGDDVLRTAARRLRRAVGADDLLCRIGGDEFVAVLTIDTAEPGELEHASDRLREAVCAPVPRRGSGGESVAVGVSIGRALIVPGSSVDVAMKAADRQMYEAKQATRGARKSAPPVPAASYHA</sequence>
<dbReference type="InterPro" id="IPR043128">
    <property type="entry name" value="Rev_trsase/Diguanyl_cyclase"/>
</dbReference>
<dbReference type="InterPro" id="IPR000160">
    <property type="entry name" value="GGDEF_dom"/>
</dbReference>
<dbReference type="Gene3D" id="3.30.70.270">
    <property type="match status" value="1"/>
</dbReference>
<dbReference type="PANTHER" id="PTHR46663:SF2">
    <property type="entry name" value="GGDEF DOMAIN-CONTAINING PROTEIN"/>
    <property type="match status" value="1"/>
</dbReference>
<dbReference type="InterPro" id="IPR052163">
    <property type="entry name" value="DGC-Regulatory_Protein"/>
</dbReference>
<dbReference type="InterPro" id="IPR029787">
    <property type="entry name" value="Nucleotide_cyclase"/>
</dbReference>
<dbReference type="CDD" id="cd01949">
    <property type="entry name" value="GGDEF"/>
    <property type="match status" value="1"/>
</dbReference>
<protein>
    <submittedName>
        <fullName evidence="3">GGDEF domain-containing protein</fullName>
        <ecNumber evidence="3">2.7.7.65</ecNumber>
    </submittedName>
</protein>
<name>A0ABW8ASG9_9ACTN</name>
<reference evidence="3 4" key="1">
    <citation type="submission" date="2024-10" db="EMBL/GenBank/DDBJ databases">
        <title>The Natural Products Discovery Center: Release of the First 8490 Sequenced Strains for Exploring Actinobacteria Biosynthetic Diversity.</title>
        <authorList>
            <person name="Kalkreuter E."/>
            <person name="Kautsar S.A."/>
            <person name="Yang D."/>
            <person name="Bader C.D."/>
            <person name="Teijaro C.N."/>
            <person name="Fluegel L."/>
            <person name="Davis C.M."/>
            <person name="Simpson J.R."/>
            <person name="Lauterbach L."/>
            <person name="Steele A.D."/>
            <person name="Gui C."/>
            <person name="Meng S."/>
            <person name="Li G."/>
            <person name="Viehrig K."/>
            <person name="Ye F."/>
            <person name="Su P."/>
            <person name="Kiefer A.F."/>
            <person name="Nichols A."/>
            <person name="Cepeda A.J."/>
            <person name="Yan W."/>
            <person name="Fan B."/>
            <person name="Jiang Y."/>
            <person name="Adhikari A."/>
            <person name="Zheng C.-J."/>
            <person name="Schuster L."/>
            <person name="Cowan T.M."/>
            <person name="Smanski M.J."/>
            <person name="Chevrette M.G."/>
            <person name="De Carvalho L.P.S."/>
            <person name="Shen B."/>
        </authorList>
    </citation>
    <scope>NUCLEOTIDE SEQUENCE [LARGE SCALE GENOMIC DNA]</scope>
    <source>
        <strain evidence="3 4">NPDC049639</strain>
    </source>
</reference>
<evidence type="ECO:0000313" key="4">
    <source>
        <dbReference type="Proteomes" id="UP001612915"/>
    </source>
</evidence>
<evidence type="ECO:0000259" key="2">
    <source>
        <dbReference type="PROSITE" id="PS50887"/>
    </source>
</evidence>
<keyword evidence="4" id="KW-1185">Reference proteome</keyword>
<accession>A0ABW8ASG9</accession>
<dbReference type="SUPFAM" id="SSF55073">
    <property type="entry name" value="Nucleotide cyclase"/>
    <property type="match status" value="1"/>
</dbReference>
<organism evidence="3 4">
    <name type="scientific">Spongisporangium articulatum</name>
    <dbReference type="NCBI Taxonomy" id="3362603"/>
    <lineage>
        <taxon>Bacteria</taxon>
        <taxon>Bacillati</taxon>
        <taxon>Actinomycetota</taxon>
        <taxon>Actinomycetes</taxon>
        <taxon>Kineosporiales</taxon>
        <taxon>Kineosporiaceae</taxon>
        <taxon>Spongisporangium</taxon>
    </lineage>
</organism>
<gene>
    <name evidence="3" type="ORF">ACIB24_19840</name>
</gene>
<dbReference type="PROSITE" id="PS50887">
    <property type="entry name" value="GGDEF"/>
    <property type="match status" value="1"/>
</dbReference>
<evidence type="ECO:0000256" key="1">
    <source>
        <dbReference type="SAM" id="MobiDB-lite"/>
    </source>
</evidence>
<dbReference type="Pfam" id="PF00990">
    <property type="entry name" value="GGDEF"/>
    <property type="match status" value="1"/>
</dbReference>
<dbReference type="GO" id="GO:0052621">
    <property type="term" value="F:diguanylate cyclase activity"/>
    <property type="evidence" value="ECO:0007669"/>
    <property type="project" value="UniProtKB-EC"/>
</dbReference>
<dbReference type="EC" id="2.7.7.65" evidence="3"/>
<dbReference type="RefSeq" id="WP_398283915.1">
    <property type="nucleotide sequence ID" value="NZ_JBITLV010000007.1"/>
</dbReference>
<keyword evidence="3" id="KW-0808">Transferase</keyword>
<dbReference type="PANTHER" id="PTHR46663">
    <property type="entry name" value="DIGUANYLATE CYCLASE DGCT-RELATED"/>
    <property type="match status" value="1"/>
</dbReference>
<feature type="region of interest" description="Disordered" evidence="1">
    <location>
        <begin position="135"/>
        <end position="155"/>
    </location>
</feature>
<keyword evidence="3" id="KW-0548">Nucleotidyltransferase</keyword>
<feature type="domain" description="GGDEF" evidence="2">
    <location>
        <begin position="11"/>
        <end position="147"/>
    </location>
</feature>
<dbReference type="Proteomes" id="UP001612915">
    <property type="component" value="Unassembled WGS sequence"/>
</dbReference>
<evidence type="ECO:0000313" key="3">
    <source>
        <dbReference type="EMBL" id="MFI7589324.1"/>
    </source>
</evidence>